<dbReference type="Proteomes" id="UP001189429">
    <property type="component" value="Unassembled WGS sequence"/>
</dbReference>
<comment type="caution">
    <text evidence="4">The sequence shown here is derived from an EMBL/GenBank/DDBJ whole genome shotgun (WGS) entry which is preliminary data.</text>
</comment>
<keyword evidence="5" id="KW-1185">Reference proteome</keyword>
<name>A0ABN9SZP0_9DINO</name>
<dbReference type="CDD" id="cd00051">
    <property type="entry name" value="EFh"/>
    <property type="match status" value="1"/>
</dbReference>
<feature type="region of interest" description="Disordered" evidence="2">
    <location>
        <begin position="144"/>
        <end position="178"/>
    </location>
</feature>
<gene>
    <name evidence="4" type="ORF">PCOR1329_LOCUS34127</name>
</gene>
<evidence type="ECO:0000313" key="5">
    <source>
        <dbReference type="Proteomes" id="UP001189429"/>
    </source>
</evidence>
<dbReference type="Pfam" id="PF13405">
    <property type="entry name" value="EF-hand_6"/>
    <property type="match status" value="1"/>
</dbReference>
<protein>
    <recommendedName>
        <fullName evidence="3">EF-hand domain-containing protein</fullName>
    </recommendedName>
</protein>
<evidence type="ECO:0000313" key="4">
    <source>
        <dbReference type="EMBL" id="CAK0838101.1"/>
    </source>
</evidence>
<proteinExistence type="predicted"/>
<evidence type="ECO:0000256" key="2">
    <source>
        <dbReference type="SAM" id="MobiDB-lite"/>
    </source>
</evidence>
<dbReference type="Gene3D" id="1.10.238.10">
    <property type="entry name" value="EF-hand"/>
    <property type="match status" value="2"/>
</dbReference>
<dbReference type="InterPro" id="IPR002048">
    <property type="entry name" value="EF_hand_dom"/>
</dbReference>
<evidence type="ECO:0000259" key="3">
    <source>
        <dbReference type="PROSITE" id="PS50222"/>
    </source>
</evidence>
<keyword evidence="1" id="KW-0106">Calcium</keyword>
<dbReference type="PROSITE" id="PS00018">
    <property type="entry name" value="EF_HAND_1"/>
    <property type="match status" value="2"/>
</dbReference>
<dbReference type="InterPro" id="IPR011992">
    <property type="entry name" value="EF-hand-dom_pair"/>
</dbReference>
<accession>A0ABN9SZP0</accession>
<dbReference type="EMBL" id="CAUYUJ010014198">
    <property type="protein sequence ID" value="CAK0838101.1"/>
    <property type="molecule type" value="Genomic_DNA"/>
</dbReference>
<sequence length="289" mass="31757">VLGWQRSKRFRTTLVSLATLTYNLELAARREGPPRSAAEMERQWAALLARGQEDFSLLDTLWDMSMLFSYQDLDDNGVLSVDEVENVAKLLGYEIPSSDPARLERFVQNMSAGQSDGVKFREFATAILFPPQSRGAASWAVRSPWPAGSSSLPTRSPCAGRTGRRGEGGRSGTAAGPPAGGGDACWLATFAAAHAEGDVDADHIDRRVFEIFDLDRNGSIELEEFTSVLRQVGFETMGAEQLFRDMGGGPLRRISLREFSAYLRECLDGTAAEQKNQRELQEDSQFLPG</sequence>
<feature type="domain" description="EF-hand" evidence="3">
    <location>
        <begin position="67"/>
        <end position="94"/>
    </location>
</feature>
<organism evidence="4 5">
    <name type="scientific">Prorocentrum cordatum</name>
    <dbReference type="NCBI Taxonomy" id="2364126"/>
    <lineage>
        <taxon>Eukaryota</taxon>
        <taxon>Sar</taxon>
        <taxon>Alveolata</taxon>
        <taxon>Dinophyceae</taxon>
        <taxon>Prorocentrales</taxon>
        <taxon>Prorocentraceae</taxon>
        <taxon>Prorocentrum</taxon>
    </lineage>
</organism>
<dbReference type="SUPFAM" id="SSF47473">
    <property type="entry name" value="EF-hand"/>
    <property type="match status" value="1"/>
</dbReference>
<dbReference type="PROSITE" id="PS50222">
    <property type="entry name" value="EF_HAND_2"/>
    <property type="match status" value="2"/>
</dbReference>
<feature type="domain" description="EF-hand" evidence="3">
    <location>
        <begin position="200"/>
        <end position="235"/>
    </location>
</feature>
<dbReference type="InterPro" id="IPR018247">
    <property type="entry name" value="EF_Hand_1_Ca_BS"/>
</dbReference>
<feature type="non-terminal residue" evidence="4">
    <location>
        <position position="1"/>
    </location>
</feature>
<reference evidence="4" key="1">
    <citation type="submission" date="2023-10" db="EMBL/GenBank/DDBJ databases">
        <authorList>
            <person name="Chen Y."/>
            <person name="Shah S."/>
            <person name="Dougan E. K."/>
            <person name="Thang M."/>
            <person name="Chan C."/>
        </authorList>
    </citation>
    <scope>NUCLEOTIDE SEQUENCE [LARGE SCALE GENOMIC DNA]</scope>
</reference>
<evidence type="ECO:0000256" key="1">
    <source>
        <dbReference type="ARBA" id="ARBA00022837"/>
    </source>
</evidence>